<keyword evidence="5 6" id="KW-0472">Membrane</keyword>
<accession>A4A6S9</accession>
<dbReference type="STRING" id="314285.KT71_02087"/>
<feature type="transmembrane region" description="Helical" evidence="6">
    <location>
        <begin position="459"/>
        <end position="478"/>
    </location>
</feature>
<dbReference type="PANTHER" id="PTHR32234:SF3">
    <property type="entry name" value="SUPPRESSION OF COPPER SENSITIVITY PROTEIN"/>
    <property type="match status" value="1"/>
</dbReference>
<name>A4A6S9_9GAMM</name>
<comment type="subcellular location">
    <subcellularLocation>
        <location evidence="1">Membrane</location>
        <topology evidence="1">Multi-pass membrane protein</topology>
    </subcellularLocation>
</comment>
<dbReference type="SUPFAM" id="SSF74863">
    <property type="entry name" value="Thiol:disulfide interchange protein DsbD, N-terminal domain (DsbD-alpha)"/>
    <property type="match status" value="1"/>
</dbReference>
<dbReference type="CDD" id="cd02953">
    <property type="entry name" value="DsbDgamma"/>
    <property type="match status" value="1"/>
</dbReference>
<evidence type="ECO:0000256" key="1">
    <source>
        <dbReference type="ARBA" id="ARBA00004141"/>
    </source>
</evidence>
<dbReference type="Pfam" id="PF11412">
    <property type="entry name" value="DsbD_N"/>
    <property type="match status" value="1"/>
</dbReference>
<dbReference type="InterPro" id="IPR036929">
    <property type="entry name" value="DsbDN_sf"/>
</dbReference>
<dbReference type="InterPro" id="IPR003834">
    <property type="entry name" value="Cyt_c_assmbl_TM_dom"/>
</dbReference>
<dbReference type="eggNOG" id="COG4232">
    <property type="taxonomic scope" value="Bacteria"/>
</dbReference>
<keyword evidence="9" id="KW-0560">Oxidoreductase</keyword>
<evidence type="ECO:0000256" key="2">
    <source>
        <dbReference type="ARBA" id="ARBA00022692"/>
    </source>
</evidence>
<feature type="transmembrane region" description="Helical" evidence="6">
    <location>
        <begin position="372"/>
        <end position="392"/>
    </location>
</feature>
<proteinExistence type="predicted"/>
<evidence type="ECO:0000256" key="6">
    <source>
        <dbReference type="SAM" id="Phobius"/>
    </source>
</evidence>
<dbReference type="Proteomes" id="UP000019205">
    <property type="component" value="Chromosome"/>
</dbReference>
<feature type="transmembrane region" description="Helical" evidence="6">
    <location>
        <begin position="339"/>
        <end position="366"/>
    </location>
</feature>
<sequence>MFYKPTIDNAVTLFRRSGFAPMVPVALCLALSALMVVPALGQADSLESTAVQTTLGSPQFTQPEFLPVEEAYPLAVEATGADSLRLVWQMPPGYYLYQHAFRFEIAKDGLTETLAPEFPPALEREDEFFGRVQVYYDSVDMALSLPAAMTEGQLRVTSQGCADAGLCYPPRTQQFALTGNLADGDVLQELLSTPAVRPTASTPITNRSAAPTQGLLFMMLLAFGGGLILNLMPCVLPILSLKVLGFASAPPEERRHHGWLYSAGVVLSFLIVAGILLGLRGAGQAIGWGFQLQSPGFVIALAYLFVVMGLALSGLIQLGNRFMNLGSDLAAQGGASGSFFTGVLAVVVASPCTAPFMGTALGYALVQPPLPGLAVFAALGAGMAAPMLMLSYSATARRLLPRPGPWMERLKEALAFPLYATALWLFWVAGRQTSIDVMAAALLGTLFIALGLWLWRGALVAKGTAIACIALAVVFASWRPAQLNENSTLPAGTVAYSPAALSALIAEGKPVFVDVTADWCITCLANERAVLLTTRVQDAFRDSGVTYMIADWTDYDPVIADFVASHDRSGIPLYVLYNGTQTPRVLPQLLRTQTVLSALEDVAQMSVAAADAP</sequence>
<dbReference type="GO" id="GO:0017004">
    <property type="term" value="P:cytochrome complex assembly"/>
    <property type="evidence" value="ECO:0007669"/>
    <property type="project" value="UniProtKB-KW"/>
</dbReference>
<keyword evidence="4 6" id="KW-1133">Transmembrane helix</keyword>
<dbReference type="Gene3D" id="2.60.40.1250">
    <property type="entry name" value="Thiol:disulfide interchange protein DsbD, N-terminal domain"/>
    <property type="match status" value="1"/>
</dbReference>
<dbReference type="Pfam" id="PF13899">
    <property type="entry name" value="Thioredoxin_7"/>
    <property type="match status" value="1"/>
</dbReference>
<feature type="transmembrane region" description="Helical" evidence="6">
    <location>
        <begin position="259"/>
        <end position="277"/>
    </location>
</feature>
<evidence type="ECO:0000256" key="3">
    <source>
        <dbReference type="ARBA" id="ARBA00022748"/>
    </source>
</evidence>
<reference evidence="9 10" key="2">
    <citation type="journal article" date="2009" name="PLoS ONE">
        <title>The photosynthetic apparatus and its regulation in the aerobic gammaproteobacterium Congregibacter litoralis gen. nov., sp. nov.</title>
        <authorList>
            <person name="Spring S."/>
            <person name="Lunsdorf H."/>
            <person name="Fuchs B.M."/>
            <person name="Tindall B.J."/>
        </authorList>
    </citation>
    <scope>NUCLEOTIDE SEQUENCE [LARGE SCALE GENOMIC DNA]</scope>
    <source>
        <strain evidence="9">KT71</strain>
    </source>
</reference>
<feature type="domain" description="Cytochrome C biogenesis protein transmembrane" evidence="7">
    <location>
        <begin position="216"/>
        <end position="426"/>
    </location>
</feature>
<dbReference type="Pfam" id="PF02683">
    <property type="entry name" value="DsbD_TM"/>
    <property type="match status" value="1"/>
</dbReference>
<feature type="transmembrane region" description="Helical" evidence="6">
    <location>
        <begin position="297"/>
        <end position="318"/>
    </location>
</feature>
<evidence type="ECO:0000313" key="10">
    <source>
        <dbReference type="Proteomes" id="UP000019205"/>
    </source>
</evidence>
<dbReference type="EMBL" id="AAOA02000002">
    <property type="protein sequence ID" value="EAQ97998.2"/>
    <property type="molecule type" value="Genomic_DNA"/>
</dbReference>
<dbReference type="AlphaFoldDB" id="A4A6S9"/>
<keyword evidence="2 6" id="KW-0812">Transmembrane</keyword>
<dbReference type="GO" id="GO:0047134">
    <property type="term" value="F:protein-disulfide reductase [NAD(P)H] activity"/>
    <property type="evidence" value="ECO:0007669"/>
    <property type="project" value="UniProtKB-EC"/>
</dbReference>
<evidence type="ECO:0000313" key="9">
    <source>
        <dbReference type="EMBL" id="EAQ97998.2"/>
    </source>
</evidence>
<feature type="transmembrane region" description="Helical" evidence="6">
    <location>
        <begin position="435"/>
        <end position="454"/>
    </location>
</feature>
<dbReference type="GO" id="GO:0045454">
    <property type="term" value="P:cell redox homeostasis"/>
    <property type="evidence" value="ECO:0007669"/>
    <property type="project" value="TreeGrafter"/>
</dbReference>
<protein>
    <submittedName>
        <fullName evidence="9">Thiol:disulfide interchange protein DsbD</fullName>
        <ecNumber evidence="9">1.8.1.8</ecNumber>
    </submittedName>
</protein>
<organism evidence="9 10">
    <name type="scientific">Congregibacter litoralis KT71</name>
    <dbReference type="NCBI Taxonomy" id="314285"/>
    <lineage>
        <taxon>Bacteria</taxon>
        <taxon>Pseudomonadati</taxon>
        <taxon>Pseudomonadota</taxon>
        <taxon>Gammaproteobacteria</taxon>
        <taxon>Cellvibrionales</taxon>
        <taxon>Halieaceae</taxon>
        <taxon>Congregibacter</taxon>
    </lineage>
</organism>
<reference evidence="9 10" key="1">
    <citation type="journal article" date="2007" name="Proc. Natl. Acad. Sci. U.S.A.">
        <title>Characterization of a marine gammaproteobacterium capable of aerobic anoxygenic photosynthesis.</title>
        <authorList>
            <person name="Fuchs B.M."/>
            <person name="Spring S."/>
            <person name="Teeling H."/>
            <person name="Quast C."/>
            <person name="Wulf J."/>
            <person name="Schattenhofer M."/>
            <person name="Yan S."/>
            <person name="Ferriera S."/>
            <person name="Johnson J."/>
            <person name="Glockner F.O."/>
            <person name="Amann R."/>
        </authorList>
    </citation>
    <scope>NUCLEOTIDE SEQUENCE [LARGE SCALE GENOMIC DNA]</scope>
    <source>
        <strain evidence="9">KT71</strain>
    </source>
</reference>
<feature type="transmembrane region" description="Helical" evidence="6">
    <location>
        <begin position="413"/>
        <end position="429"/>
    </location>
</feature>
<gene>
    <name evidence="9" type="ORF">KT71_02087</name>
</gene>
<evidence type="ECO:0000259" key="7">
    <source>
        <dbReference type="Pfam" id="PF02683"/>
    </source>
</evidence>
<comment type="caution">
    <text evidence="9">The sequence shown here is derived from an EMBL/GenBank/DDBJ whole genome shotgun (WGS) entry which is preliminary data.</text>
</comment>
<feature type="transmembrane region" description="Helical" evidence="6">
    <location>
        <begin position="215"/>
        <end position="239"/>
    </location>
</feature>
<dbReference type="SUPFAM" id="SSF52833">
    <property type="entry name" value="Thioredoxin-like"/>
    <property type="match status" value="1"/>
</dbReference>
<dbReference type="HOGENOM" id="CLU_014657_0_1_6"/>
<evidence type="ECO:0000256" key="5">
    <source>
        <dbReference type="ARBA" id="ARBA00023136"/>
    </source>
</evidence>
<dbReference type="InterPro" id="IPR028250">
    <property type="entry name" value="DsbDN"/>
</dbReference>
<dbReference type="PANTHER" id="PTHR32234">
    <property type="entry name" value="THIOL:DISULFIDE INTERCHANGE PROTEIN DSBD"/>
    <property type="match status" value="1"/>
</dbReference>
<dbReference type="EC" id="1.8.1.8" evidence="9"/>
<keyword evidence="10" id="KW-1185">Reference proteome</keyword>
<feature type="domain" description="Thiol:disulfide interchange protein DsbD N-terminal" evidence="8">
    <location>
        <begin position="62"/>
        <end position="177"/>
    </location>
</feature>
<dbReference type="Gene3D" id="3.40.30.10">
    <property type="entry name" value="Glutaredoxin"/>
    <property type="match status" value="1"/>
</dbReference>
<evidence type="ECO:0000259" key="8">
    <source>
        <dbReference type="Pfam" id="PF11412"/>
    </source>
</evidence>
<dbReference type="InterPro" id="IPR035671">
    <property type="entry name" value="DsbD_gamma"/>
</dbReference>
<evidence type="ECO:0000256" key="4">
    <source>
        <dbReference type="ARBA" id="ARBA00022989"/>
    </source>
</evidence>
<dbReference type="InterPro" id="IPR036249">
    <property type="entry name" value="Thioredoxin-like_sf"/>
</dbReference>
<keyword evidence="3" id="KW-0201">Cytochrome c-type biogenesis</keyword>
<dbReference type="GO" id="GO:0016020">
    <property type="term" value="C:membrane"/>
    <property type="evidence" value="ECO:0007669"/>
    <property type="project" value="UniProtKB-SubCell"/>
</dbReference>